<feature type="domain" description="Methyltransferase type 11" evidence="1">
    <location>
        <begin position="370"/>
        <end position="421"/>
    </location>
</feature>
<dbReference type="InterPro" id="IPR013216">
    <property type="entry name" value="Methyltransf_11"/>
</dbReference>
<protein>
    <recommendedName>
        <fullName evidence="1">Methyltransferase type 11 domain-containing protein</fullName>
    </recommendedName>
</protein>
<evidence type="ECO:0000259" key="1">
    <source>
        <dbReference type="Pfam" id="PF08241"/>
    </source>
</evidence>
<dbReference type="InParanoid" id="A0A6M4HA80"/>
<sequence length="510" mass="56465">MKILFTTVAPLRQGPAGATSDLASARYRVLIPAQQLARLGHQVQLAALPADGWPASVTQNPCDVLVISKSFHAENETLAAGMKARGVKVVVDFCDDHFEHAQHGAHQRKLVELADTVVASTETMAAAILKHTGREAIVVTDPVEGPRRFPKFAPQLPALRVLWFGHGSNLNGLVARGAQLKALADVMPVRLTVLTTPSNDSATFVAQFATSLGIDSSRLRVEYQPWSLEATWKAFEACDLVWIPVVDGDQKAAKSPNRLIEPLWAGRFVVADPVPSYMPFADIVPVGQDLAKAVQAALDDPAGTETRMREAQRRIARDHSAFECGRRWAAALGERDARPMRLNLGCGDKILPGYVNVDVVEARAGMKPDVICDLHDLVPFADATADEILSVHVVEHFWRWEIRDVLREWVRVLKPGGKMVVECPNLESACRTFLENPAQFSREDKDGQRTMWVFYGDPAWKDPLMIHRWGYTPESLRALLADVGLQDIRQEPAQFKLREPRDMRVVGVKP</sequence>
<dbReference type="Pfam" id="PF08241">
    <property type="entry name" value="Methyltransf_11"/>
    <property type="match status" value="1"/>
</dbReference>
<dbReference type="CDD" id="cd02440">
    <property type="entry name" value="AdoMet_MTases"/>
    <property type="match status" value="1"/>
</dbReference>
<proteinExistence type="predicted"/>
<reference evidence="2 3" key="1">
    <citation type="submission" date="2020-04" db="EMBL/GenBank/DDBJ databases">
        <title>Usitatibacter rugosus gen. nov., sp. nov. and Usitatibacter palustris sp. nov., novel members of Usitatibacteraceae fam. nov. within the order Nitrosomonadales isolated from soil.</title>
        <authorList>
            <person name="Huber K.J."/>
            <person name="Neumann-Schaal M."/>
            <person name="Geppert A."/>
            <person name="Luckner M."/>
            <person name="Wanner G."/>
            <person name="Overmann J."/>
        </authorList>
    </citation>
    <scope>NUCLEOTIDE SEQUENCE [LARGE SCALE GENOMIC DNA]</scope>
    <source>
        <strain evidence="2 3">Swamp67</strain>
    </source>
</reference>
<name>A0A6M4HA80_9PROT</name>
<dbReference type="SUPFAM" id="SSF53335">
    <property type="entry name" value="S-adenosyl-L-methionine-dependent methyltransferases"/>
    <property type="match status" value="1"/>
</dbReference>
<evidence type="ECO:0000313" key="3">
    <source>
        <dbReference type="Proteomes" id="UP000503096"/>
    </source>
</evidence>
<dbReference type="Gene3D" id="3.40.50.150">
    <property type="entry name" value="Vaccinia Virus protein VP39"/>
    <property type="match status" value="1"/>
</dbReference>
<dbReference type="GO" id="GO:0008757">
    <property type="term" value="F:S-adenosylmethionine-dependent methyltransferase activity"/>
    <property type="evidence" value="ECO:0007669"/>
    <property type="project" value="InterPro"/>
</dbReference>
<dbReference type="AlphaFoldDB" id="A0A6M4HA80"/>
<keyword evidence="3" id="KW-1185">Reference proteome</keyword>
<dbReference type="KEGG" id="upl:DSM104440_03286"/>
<dbReference type="EMBL" id="CP053073">
    <property type="protein sequence ID" value="QJR16451.1"/>
    <property type="molecule type" value="Genomic_DNA"/>
</dbReference>
<gene>
    <name evidence="2" type="ORF">DSM104440_03286</name>
</gene>
<organism evidence="2 3">
    <name type="scientific">Usitatibacter palustris</name>
    <dbReference type="NCBI Taxonomy" id="2732487"/>
    <lineage>
        <taxon>Bacteria</taxon>
        <taxon>Pseudomonadati</taxon>
        <taxon>Pseudomonadota</taxon>
        <taxon>Betaproteobacteria</taxon>
        <taxon>Nitrosomonadales</taxon>
        <taxon>Usitatibacteraceae</taxon>
        <taxon>Usitatibacter</taxon>
    </lineage>
</organism>
<dbReference type="Proteomes" id="UP000503096">
    <property type="component" value="Chromosome"/>
</dbReference>
<dbReference type="InterPro" id="IPR029063">
    <property type="entry name" value="SAM-dependent_MTases_sf"/>
</dbReference>
<dbReference type="SUPFAM" id="SSF53756">
    <property type="entry name" value="UDP-Glycosyltransferase/glycogen phosphorylase"/>
    <property type="match status" value="1"/>
</dbReference>
<evidence type="ECO:0000313" key="2">
    <source>
        <dbReference type="EMBL" id="QJR16451.1"/>
    </source>
</evidence>
<dbReference type="RefSeq" id="WP_246212048.1">
    <property type="nucleotide sequence ID" value="NZ_CP053073.1"/>
</dbReference>
<accession>A0A6M4HA80</accession>